<dbReference type="CDD" id="cd01098">
    <property type="entry name" value="PAN_AP_plant"/>
    <property type="match status" value="1"/>
</dbReference>
<dbReference type="GO" id="GO:0005886">
    <property type="term" value="C:plasma membrane"/>
    <property type="evidence" value="ECO:0007669"/>
    <property type="project" value="UniProtKB-SubCell"/>
</dbReference>
<dbReference type="EMBL" id="NKQK01000026">
    <property type="protein sequence ID" value="PSR89768.1"/>
    <property type="molecule type" value="Genomic_DNA"/>
</dbReference>
<comment type="similarity">
    <text evidence="19">Belongs to the protein kinase superfamily. Ser/Thr protein kinase family.</text>
</comment>
<dbReference type="CDD" id="cd00028">
    <property type="entry name" value="B_lectin"/>
    <property type="match status" value="1"/>
</dbReference>
<dbReference type="InParanoid" id="A0A2R6PEE6"/>
<comment type="subcellular location">
    <subcellularLocation>
        <location evidence="1">Cell membrane</location>
        <topology evidence="1">Single-pass type I membrane protein</topology>
    </subcellularLocation>
</comment>
<feature type="domain" description="Bulb-type lectin" evidence="24">
    <location>
        <begin position="1"/>
        <end position="118"/>
    </location>
</feature>
<evidence type="ECO:0000256" key="10">
    <source>
        <dbReference type="ARBA" id="ARBA00022777"/>
    </source>
</evidence>
<feature type="signal peptide" evidence="22">
    <location>
        <begin position="1"/>
        <end position="28"/>
    </location>
</feature>
<dbReference type="InterPro" id="IPR008271">
    <property type="entry name" value="Ser/Thr_kinase_AS"/>
</dbReference>
<keyword evidence="6 21" id="KW-0812">Transmembrane</keyword>
<evidence type="ECO:0000256" key="16">
    <source>
        <dbReference type="ARBA" id="ARBA00023180"/>
    </source>
</evidence>
<sequence length="768" mass="87247">MSLKCNNQWLFLFVVIFILSFNTHLSKGSDTIYFGQSLSGYQTITSQDGVFELGFFTPELKLMRNGNLVLLERSKSRTRIWSTNSASNLANSTIAMLLDNGNFVLRDTNSSTIIWQSFDHPTDTWLPDGKVGYSKVRNEKQVLTSWRSSEDPAPSLFSFEVQPNSSIILLWNGSKLYWTTGLWDGKVFRLVLEIALAHYIKNVTYVSNENESYFTYESRNPTALIRFVLDVTGQLKQFVWEKDFPTWSPYWAKPPQQCDIYAFCGAFSSCTQNVPICTCIEGFEPRTLADWELGYHSDGCVRKIPLECDNGGNDTFVLVTNIRFPVNSEALTVRNIDECQLVCLRNCSCTAYAYKNGCLIWGSALLNLQKLPVDDMSGRDLHVRVAASELEATRPKAKTKRNTVWIVFGAIGGFFILFGSILVIIWRWRWRWRARDATLKEVEDSLVVFKFRDIRNATKNFSEKLGEGGFGSVFMGTLPNLTLVAVKSLKSLEQGEKQFRAEVSTIGMIQHINLVRLRGFCIEGTQRFLIYDYMPNGSLESHLFNKDSNVLDWKKRYKLAIGIARALAYLHEKCRDCIIHCDVKPENILLDGEYNPKVADFGLAKLLRRDFSRILTTVRGTRGYLAPEWISGEAITPKADVFSYGMVLFEIISGRRNIDIVNDEMVEYFPYRVASKINEGKEVLVTLLDTKLEGNAGVEELTRACKVACWCIQDDEKDRPTMGQVVQVLEGFIEVDAPPIPQFLQRLGDKPMEPFVYQEASSTSTLLS</sequence>
<protein>
    <recommendedName>
        <fullName evidence="19">Receptor-like serine/threonine-protein kinase</fullName>
        <ecNumber evidence="19">2.7.11.1</ecNumber>
    </recommendedName>
</protein>
<feature type="chain" id="PRO_5015357258" description="Receptor-like serine/threonine-protein kinase" evidence="22">
    <location>
        <begin position="29"/>
        <end position="768"/>
    </location>
</feature>
<keyword evidence="12 21" id="KW-1133">Transmembrane helix</keyword>
<dbReference type="InterPro" id="IPR036426">
    <property type="entry name" value="Bulb-type_lectin_dom_sf"/>
</dbReference>
<dbReference type="PROSITE" id="PS50948">
    <property type="entry name" value="PAN"/>
    <property type="match status" value="1"/>
</dbReference>
<dbReference type="InterPro" id="IPR011009">
    <property type="entry name" value="Kinase-like_dom_sf"/>
</dbReference>
<dbReference type="Pfam" id="PF00069">
    <property type="entry name" value="Pkinase"/>
    <property type="match status" value="1"/>
</dbReference>
<evidence type="ECO:0000256" key="8">
    <source>
        <dbReference type="ARBA" id="ARBA00022734"/>
    </source>
</evidence>
<dbReference type="Proteomes" id="UP000241394">
    <property type="component" value="Chromosome LG26"/>
</dbReference>
<evidence type="ECO:0000256" key="9">
    <source>
        <dbReference type="ARBA" id="ARBA00022741"/>
    </source>
</evidence>
<dbReference type="PANTHER" id="PTHR47974">
    <property type="entry name" value="OS07G0415500 PROTEIN"/>
    <property type="match status" value="1"/>
</dbReference>
<accession>A0A2R6PEE6</accession>
<keyword evidence="10 19" id="KW-0418">Kinase</keyword>
<dbReference type="FunFam" id="3.30.200.20:FF:000370">
    <property type="entry name" value="Receptor-like protein kinase 4"/>
    <property type="match status" value="1"/>
</dbReference>
<dbReference type="InterPro" id="IPR000719">
    <property type="entry name" value="Prot_kinase_dom"/>
</dbReference>
<dbReference type="PROSITE" id="PS50011">
    <property type="entry name" value="PROTEIN_KINASE_DOM"/>
    <property type="match status" value="1"/>
</dbReference>
<keyword evidence="15 26" id="KW-0675">Receptor</keyword>
<evidence type="ECO:0000256" key="7">
    <source>
        <dbReference type="ARBA" id="ARBA00022729"/>
    </source>
</evidence>
<dbReference type="PROSITE" id="PS00107">
    <property type="entry name" value="PROTEIN_KINASE_ATP"/>
    <property type="match status" value="1"/>
</dbReference>
<dbReference type="GO" id="GO:0004674">
    <property type="term" value="F:protein serine/threonine kinase activity"/>
    <property type="evidence" value="ECO:0007669"/>
    <property type="project" value="UniProtKB-KW"/>
</dbReference>
<evidence type="ECO:0000256" key="21">
    <source>
        <dbReference type="SAM" id="Phobius"/>
    </source>
</evidence>
<dbReference type="STRING" id="1590841.A0A2R6PEE6"/>
<dbReference type="InterPro" id="IPR017441">
    <property type="entry name" value="Protein_kinase_ATP_BS"/>
</dbReference>
<dbReference type="GO" id="GO:0005524">
    <property type="term" value="F:ATP binding"/>
    <property type="evidence" value="ECO:0007669"/>
    <property type="project" value="UniProtKB-UniRule"/>
</dbReference>
<feature type="binding site" evidence="20">
    <location>
        <position position="487"/>
    </location>
    <ligand>
        <name>ATP</name>
        <dbReference type="ChEBI" id="CHEBI:30616"/>
    </ligand>
</feature>
<dbReference type="PROSITE" id="PS50927">
    <property type="entry name" value="BULB_LECTIN"/>
    <property type="match status" value="1"/>
</dbReference>
<dbReference type="EC" id="2.7.11.1" evidence="19"/>
<dbReference type="GO" id="GO:0030246">
    <property type="term" value="F:carbohydrate binding"/>
    <property type="evidence" value="ECO:0007669"/>
    <property type="project" value="UniProtKB-KW"/>
</dbReference>
<evidence type="ECO:0000256" key="12">
    <source>
        <dbReference type="ARBA" id="ARBA00022989"/>
    </source>
</evidence>
<dbReference type="FunFam" id="1.10.510.10:FF:000227">
    <property type="entry name" value="Serine/threonine-protein kinase"/>
    <property type="match status" value="1"/>
</dbReference>
<keyword evidence="7 22" id="KW-0732">Signal</keyword>
<dbReference type="GO" id="GO:0048544">
    <property type="term" value="P:recognition of pollen"/>
    <property type="evidence" value="ECO:0007669"/>
    <property type="project" value="InterPro"/>
</dbReference>
<evidence type="ECO:0000256" key="15">
    <source>
        <dbReference type="ARBA" id="ARBA00023170"/>
    </source>
</evidence>
<evidence type="ECO:0000313" key="27">
    <source>
        <dbReference type="Proteomes" id="UP000241394"/>
    </source>
</evidence>
<reference evidence="26 27" key="1">
    <citation type="submission" date="2017-07" db="EMBL/GenBank/DDBJ databases">
        <title>An improved, manually edited Actinidia chinensis var. chinensis (kiwifruit) genome highlights the challenges associated with draft genomes and gene prediction in plants.</title>
        <authorList>
            <person name="Pilkington S."/>
            <person name="Crowhurst R."/>
            <person name="Hilario E."/>
            <person name="Nardozza S."/>
            <person name="Fraser L."/>
            <person name="Peng Y."/>
            <person name="Gunaseelan K."/>
            <person name="Simpson R."/>
            <person name="Tahir J."/>
            <person name="Deroles S."/>
            <person name="Templeton K."/>
            <person name="Luo Z."/>
            <person name="Davy M."/>
            <person name="Cheng C."/>
            <person name="Mcneilage M."/>
            <person name="Scaglione D."/>
            <person name="Liu Y."/>
            <person name="Zhang Q."/>
            <person name="Datson P."/>
            <person name="De Silva N."/>
            <person name="Gardiner S."/>
            <person name="Bassett H."/>
            <person name="Chagne D."/>
            <person name="Mccallum J."/>
            <person name="Dzierzon H."/>
            <person name="Deng C."/>
            <person name="Wang Y.-Y."/>
            <person name="Barron N."/>
            <person name="Manako K."/>
            <person name="Bowen J."/>
            <person name="Foster T."/>
            <person name="Erridge Z."/>
            <person name="Tiffin H."/>
            <person name="Waite C."/>
            <person name="Davies K."/>
            <person name="Grierson E."/>
            <person name="Laing W."/>
            <person name="Kirk R."/>
            <person name="Chen X."/>
            <person name="Wood M."/>
            <person name="Montefiori M."/>
            <person name="Brummell D."/>
            <person name="Schwinn K."/>
            <person name="Catanach A."/>
            <person name="Fullerton C."/>
            <person name="Li D."/>
            <person name="Meiyalaghan S."/>
            <person name="Nieuwenhuizen N."/>
            <person name="Read N."/>
            <person name="Prakash R."/>
            <person name="Hunter D."/>
            <person name="Zhang H."/>
            <person name="Mckenzie M."/>
            <person name="Knabel M."/>
            <person name="Harris A."/>
            <person name="Allan A."/>
            <person name="Chen A."/>
            <person name="Janssen B."/>
            <person name="Plunkett B."/>
            <person name="Dwamena C."/>
            <person name="Voogd C."/>
            <person name="Leif D."/>
            <person name="Lafferty D."/>
            <person name="Souleyre E."/>
            <person name="Varkonyi-Gasic E."/>
            <person name="Gambi F."/>
            <person name="Hanley J."/>
            <person name="Yao J.-L."/>
            <person name="Cheung J."/>
            <person name="David K."/>
            <person name="Warren B."/>
            <person name="Marsh K."/>
            <person name="Snowden K."/>
            <person name="Lin-Wang K."/>
            <person name="Brian L."/>
            <person name="Martinez-Sanchez M."/>
            <person name="Wang M."/>
            <person name="Ileperuma N."/>
            <person name="Macnee N."/>
            <person name="Campin R."/>
            <person name="Mcatee P."/>
            <person name="Drummond R."/>
            <person name="Espley R."/>
            <person name="Ireland H."/>
            <person name="Wu R."/>
            <person name="Atkinson R."/>
            <person name="Karunairetnam S."/>
            <person name="Bulley S."/>
            <person name="Chunkath S."/>
            <person name="Hanley Z."/>
            <person name="Storey R."/>
            <person name="Thrimawithana A."/>
            <person name="Thomson S."/>
            <person name="David C."/>
            <person name="Testolin R."/>
        </authorList>
    </citation>
    <scope>NUCLEOTIDE SEQUENCE [LARGE SCALE GENOMIC DNA]</scope>
    <source>
        <strain evidence="27">cv. Red5</strain>
        <tissue evidence="26">Young leaf</tissue>
    </source>
</reference>
<comment type="catalytic activity">
    <reaction evidence="17 19">
        <text>L-threonyl-[protein] + ATP = O-phospho-L-threonyl-[protein] + ADP + H(+)</text>
        <dbReference type="Rhea" id="RHEA:46608"/>
        <dbReference type="Rhea" id="RHEA-COMP:11060"/>
        <dbReference type="Rhea" id="RHEA-COMP:11605"/>
        <dbReference type="ChEBI" id="CHEBI:15378"/>
        <dbReference type="ChEBI" id="CHEBI:30013"/>
        <dbReference type="ChEBI" id="CHEBI:30616"/>
        <dbReference type="ChEBI" id="CHEBI:61977"/>
        <dbReference type="ChEBI" id="CHEBI:456216"/>
        <dbReference type="EC" id="2.7.11.1"/>
    </reaction>
</comment>
<evidence type="ECO:0000256" key="5">
    <source>
        <dbReference type="ARBA" id="ARBA00022679"/>
    </source>
</evidence>
<dbReference type="PROSITE" id="PS00108">
    <property type="entry name" value="PROTEIN_KINASE_ST"/>
    <property type="match status" value="1"/>
</dbReference>
<dbReference type="CDD" id="cd14066">
    <property type="entry name" value="STKc_IRAK"/>
    <property type="match status" value="1"/>
</dbReference>
<dbReference type="SMART" id="SM00220">
    <property type="entry name" value="S_TKc"/>
    <property type="match status" value="1"/>
</dbReference>
<keyword evidence="13 21" id="KW-0472">Membrane</keyword>
<dbReference type="OMA" id="WRNPQNP"/>
<dbReference type="PIRSF" id="PIRSF000641">
    <property type="entry name" value="SRK"/>
    <property type="match status" value="1"/>
</dbReference>
<dbReference type="SUPFAM" id="SSF56112">
    <property type="entry name" value="Protein kinase-like (PK-like)"/>
    <property type="match status" value="1"/>
</dbReference>
<dbReference type="GO" id="GO:0106310">
    <property type="term" value="F:protein serine kinase activity"/>
    <property type="evidence" value="ECO:0007669"/>
    <property type="project" value="RHEA"/>
</dbReference>
<keyword evidence="4" id="KW-0597">Phosphoprotein</keyword>
<evidence type="ECO:0000256" key="4">
    <source>
        <dbReference type="ARBA" id="ARBA00022553"/>
    </source>
</evidence>
<evidence type="ECO:0000259" key="25">
    <source>
        <dbReference type="PROSITE" id="PS50948"/>
    </source>
</evidence>
<feature type="domain" description="Protein kinase" evidence="23">
    <location>
        <begin position="459"/>
        <end position="733"/>
    </location>
</feature>
<keyword evidence="9 19" id="KW-0547">Nucleotide-binding</keyword>
<organism evidence="26 27">
    <name type="scientific">Actinidia chinensis var. chinensis</name>
    <name type="common">Chinese soft-hair kiwi</name>
    <dbReference type="NCBI Taxonomy" id="1590841"/>
    <lineage>
        <taxon>Eukaryota</taxon>
        <taxon>Viridiplantae</taxon>
        <taxon>Streptophyta</taxon>
        <taxon>Embryophyta</taxon>
        <taxon>Tracheophyta</taxon>
        <taxon>Spermatophyta</taxon>
        <taxon>Magnoliopsida</taxon>
        <taxon>eudicotyledons</taxon>
        <taxon>Gunneridae</taxon>
        <taxon>Pentapetalae</taxon>
        <taxon>asterids</taxon>
        <taxon>Ericales</taxon>
        <taxon>Actinidiaceae</taxon>
        <taxon>Actinidia</taxon>
    </lineage>
</organism>
<dbReference type="SMART" id="SM00473">
    <property type="entry name" value="PAN_AP"/>
    <property type="match status" value="1"/>
</dbReference>
<comment type="caution">
    <text evidence="26">The sequence shown here is derived from an EMBL/GenBank/DDBJ whole genome shotgun (WGS) entry which is preliminary data.</text>
</comment>
<feature type="transmembrane region" description="Helical" evidence="21">
    <location>
        <begin position="404"/>
        <end position="426"/>
    </location>
</feature>
<evidence type="ECO:0000256" key="13">
    <source>
        <dbReference type="ARBA" id="ARBA00023136"/>
    </source>
</evidence>
<evidence type="ECO:0000256" key="20">
    <source>
        <dbReference type="PROSITE-ProRule" id="PRU10141"/>
    </source>
</evidence>
<keyword evidence="16" id="KW-0325">Glycoprotein</keyword>
<dbReference type="Pfam" id="PF00954">
    <property type="entry name" value="S_locus_glycop"/>
    <property type="match status" value="1"/>
</dbReference>
<keyword evidence="3 19" id="KW-0723">Serine/threonine-protein kinase</keyword>
<dbReference type="InterPro" id="IPR003609">
    <property type="entry name" value="Pan_app"/>
</dbReference>
<dbReference type="Gene3D" id="3.30.200.20">
    <property type="entry name" value="Phosphorylase Kinase, domain 1"/>
    <property type="match status" value="1"/>
</dbReference>
<evidence type="ECO:0000256" key="19">
    <source>
        <dbReference type="PIRNR" id="PIRNR000641"/>
    </source>
</evidence>
<keyword evidence="8 26" id="KW-0430">Lectin</keyword>
<evidence type="ECO:0000259" key="23">
    <source>
        <dbReference type="PROSITE" id="PS50011"/>
    </source>
</evidence>
<feature type="domain" description="Apple" evidence="25">
    <location>
        <begin position="308"/>
        <end position="386"/>
    </location>
</feature>
<evidence type="ECO:0000256" key="1">
    <source>
        <dbReference type="ARBA" id="ARBA00004251"/>
    </source>
</evidence>
<dbReference type="InterPro" id="IPR000858">
    <property type="entry name" value="S_locus_glycoprot_dom"/>
</dbReference>
<evidence type="ECO:0000256" key="14">
    <source>
        <dbReference type="ARBA" id="ARBA00023157"/>
    </source>
</evidence>
<evidence type="ECO:0000256" key="6">
    <source>
        <dbReference type="ARBA" id="ARBA00022692"/>
    </source>
</evidence>
<dbReference type="AlphaFoldDB" id="A0A2R6PEE6"/>
<dbReference type="InterPro" id="IPR001480">
    <property type="entry name" value="Bulb-type_lectin_dom"/>
</dbReference>
<dbReference type="PANTHER" id="PTHR47974:SF19">
    <property type="entry name" value="RECEPTOR-LIKE SERINE_THREONINE-PROTEIN KINASE"/>
    <property type="match status" value="1"/>
</dbReference>
<dbReference type="Gene3D" id="1.10.510.10">
    <property type="entry name" value="Transferase(Phosphotransferase) domain 1"/>
    <property type="match status" value="1"/>
</dbReference>
<keyword evidence="5 19" id="KW-0808">Transferase</keyword>
<dbReference type="Pfam" id="PF08276">
    <property type="entry name" value="PAN_2"/>
    <property type="match status" value="1"/>
</dbReference>
<evidence type="ECO:0000256" key="22">
    <source>
        <dbReference type="SAM" id="SignalP"/>
    </source>
</evidence>
<evidence type="ECO:0000313" key="26">
    <source>
        <dbReference type="EMBL" id="PSR89768.1"/>
    </source>
</evidence>
<gene>
    <name evidence="26" type="ORF">CEY00_Acc13840</name>
</gene>
<keyword evidence="27" id="KW-1185">Reference proteome</keyword>
<evidence type="ECO:0000256" key="11">
    <source>
        <dbReference type="ARBA" id="ARBA00022840"/>
    </source>
</evidence>
<evidence type="ECO:0000256" key="17">
    <source>
        <dbReference type="ARBA" id="ARBA00047899"/>
    </source>
</evidence>
<dbReference type="SMART" id="SM00108">
    <property type="entry name" value="B_lectin"/>
    <property type="match status" value="1"/>
</dbReference>
<evidence type="ECO:0000256" key="18">
    <source>
        <dbReference type="ARBA" id="ARBA00048679"/>
    </source>
</evidence>
<keyword evidence="14" id="KW-1015">Disulfide bond</keyword>
<comment type="catalytic activity">
    <reaction evidence="18 19">
        <text>L-seryl-[protein] + ATP = O-phospho-L-seryl-[protein] + ADP + H(+)</text>
        <dbReference type="Rhea" id="RHEA:17989"/>
        <dbReference type="Rhea" id="RHEA-COMP:9863"/>
        <dbReference type="Rhea" id="RHEA-COMP:11604"/>
        <dbReference type="ChEBI" id="CHEBI:15378"/>
        <dbReference type="ChEBI" id="CHEBI:29999"/>
        <dbReference type="ChEBI" id="CHEBI:30616"/>
        <dbReference type="ChEBI" id="CHEBI:83421"/>
        <dbReference type="ChEBI" id="CHEBI:456216"/>
        <dbReference type="EC" id="2.7.11.1"/>
    </reaction>
</comment>
<keyword evidence="2" id="KW-1003">Cell membrane</keyword>
<dbReference type="SUPFAM" id="SSF51110">
    <property type="entry name" value="alpha-D-mannose-specific plant lectins"/>
    <property type="match status" value="1"/>
</dbReference>
<proteinExistence type="inferred from homology"/>
<name>A0A2R6PEE6_ACTCC</name>
<dbReference type="Pfam" id="PF01453">
    <property type="entry name" value="B_lectin"/>
    <property type="match status" value="1"/>
</dbReference>
<keyword evidence="11 19" id="KW-0067">ATP-binding</keyword>
<dbReference type="OrthoDB" id="643280at2759"/>
<evidence type="ECO:0000256" key="2">
    <source>
        <dbReference type="ARBA" id="ARBA00022475"/>
    </source>
</evidence>
<dbReference type="Gene3D" id="2.90.10.10">
    <property type="entry name" value="Bulb-type lectin domain"/>
    <property type="match status" value="1"/>
</dbReference>
<evidence type="ECO:0000256" key="3">
    <source>
        <dbReference type="ARBA" id="ARBA00022527"/>
    </source>
</evidence>
<reference evidence="27" key="2">
    <citation type="journal article" date="2018" name="BMC Genomics">
        <title>A manually annotated Actinidia chinensis var. chinensis (kiwifruit) genome highlights the challenges associated with draft genomes and gene prediction in plants.</title>
        <authorList>
            <person name="Pilkington S.M."/>
            <person name="Crowhurst R."/>
            <person name="Hilario E."/>
            <person name="Nardozza S."/>
            <person name="Fraser L."/>
            <person name="Peng Y."/>
            <person name="Gunaseelan K."/>
            <person name="Simpson R."/>
            <person name="Tahir J."/>
            <person name="Deroles S.C."/>
            <person name="Templeton K."/>
            <person name="Luo Z."/>
            <person name="Davy M."/>
            <person name="Cheng C."/>
            <person name="McNeilage M."/>
            <person name="Scaglione D."/>
            <person name="Liu Y."/>
            <person name="Zhang Q."/>
            <person name="Datson P."/>
            <person name="De Silva N."/>
            <person name="Gardiner S.E."/>
            <person name="Bassett H."/>
            <person name="Chagne D."/>
            <person name="McCallum J."/>
            <person name="Dzierzon H."/>
            <person name="Deng C."/>
            <person name="Wang Y.Y."/>
            <person name="Barron L."/>
            <person name="Manako K."/>
            <person name="Bowen J."/>
            <person name="Foster T.M."/>
            <person name="Erridge Z.A."/>
            <person name="Tiffin H."/>
            <person name="Waite C.N."/>
            <person name="Davies K.M."/>
            <person name="Grierson E.P."/>
            <person name="Laing W.A."/>
            <person name="Kirk R."/>
            <person name="Chen X."/>
            <person name="Wood M."/>
            <person name="Montefiori M."/>
            <person name="Brummell D.A."/>
            <person name="Schwinn K.E."/>
            <person name="Catanach A."/>
            <person name="Fullerton C."/>
            <person name="Li D."/>
            <person name="Meiyalaghan S."/>
            <person name="Nieuwenhuizen N."/>
            <person name="Read N."/>
            <person name="Prakash R."/>
            <person name="Hunter D."/>
            <person name="Zhang H."/>
            <person name="McKenzie M."/>
            <person name="Knabel M."/>
            <person name="Harris A."/>
            <person name="Allan A.C."/>
            <person name="Gleave A."/>
            <person name="Chen A."/>
            <person name="Janssen B.J."/>
            <person name="Plunkett B."/>
            <person name="Ampomah-Dwamena C."/>
            <person name="Voogd C."/>
            <person name="Leif D."/>
            <person name="Lafferty D."/>
            <person name="Souleyre E.J.F."/>
            <person name="Varkonyi-Gasic E."/>
            <person name="Gambi F."/>
            <person name="Hanley J."/>
            <person name="Yao J.L."/>
            <person name="Cheung J."/>
            <person name="David K.M."/>
            <person name="Warren B."/>
            <person name="Marsh K."/>
            <person name="Snowden K.C."/>
            <person name="Lin-Wang K."/>
            <person name="Brian L."/>
            <person name="Martinez-Sanchez M."/>
            <person name="Wang M."/>
            <person name="Ileperuma N."/>
            <person name="Macnee N."/>
            <person name="Campin R."/>
            <person name="McAtee P."/>
            <person name="Drummond R.S.M."/>
            <person name="Espley R.V."/>
            <person name="Ireland H.S."/>
            <person name="Wu R."/>
            <person name="Atkinson R.G."/>
            <person name="Karunairetnam S."/>
            <person name="Bulley S."/>
            <person name="Chunkath S."/>
            <person name="Hanley Z."/>
            <person name="Storey R."/>
            <person name="Thrimawithana A.H."/>
            <person name="Thomson S."/>
            <person name="David C."/>
            <person name="Testolin R."/>
            <person name="Huang H."/>
            <person name="Hellens R.P."/>
            <person name="Schaffer R.J."/>
        </authorList>
    </citation>
    <scope>NUCLEOTIDE SEQUENCE [LARGE SCALE GENOMIC DNA]</scope>
    <source>
        <strain evidence="27">cv. Red5</strain>
    </source>
</reference>
<dbReference type="Gramene" id="PSR89768">
    <property type="protein sequence ID" value="PSR89768"/>
    <property type="gene ID" value="CEY00_Acc13840"/>
</dbReference>
<evidence type="ECO:0000259" key="24">
    <source>
        <dbReference type="PROSITE" id="PS50927"/>
    </source>
</evidence>
<dbReference type="InterPro" id="IPR024171">
    <property type="entry name" value="SRK-like_kinase"/>
</dbReference>